<evidence type="ECO:0000313" key="6">
    <source>
        <dbReference type="Proteomes" id="UP001458880"/>
    </source>
</evidence>
<name>A0AAW1L605_POPJA</name>
<dbReference type="FunFam" id="1.20.5.170:FF:000169">
    <property type="entry name" value="Predicted protein"/>
    <property type="match status" value="1"/>
</dbReference>
<evidence type="ECO:0000313" key="5">
    <source>
        <dbReference type="EMBL" id="KAK9729267.1"/>
    </source>
</evidence>
<dbReference type="AlphaFoldDB" id="A0AAW1L605"/>
<dbReference type="InterPro" id="IPR000533">
    <property type="entry name" value="Tropomyosin"/>
</dbReference>
<protein>
    <submittedName>
        <fullName evidence="5">Tropomyosin</fullName>
    </submittedName>
</protein>
<gene>
    <name evidence="5" type="ORF">QE152_g16004</name>
</gene>
<evidence type="ECO:0000256" key="4">
    <source>
        <dbReference type="SAM" id="Coils"/>
    </source>
</evidence>
<dbReference type="Pfam" id="PF00261">
    <property type="entry name" value="Tropomyosin"/>
    <property type="match status" value="1"/>
</dbReference>
<accession>A0AAW1L605</accession>
<evidence type="ECO:0000256" key="2">
    <source>
        <dbReference type="ARBA" id="ARBA00023054"/>
    </source>
</evidence>
<evidence type="ECO:0000256" key="1">
    <source>
        <dbReference type="ARBA" id="ARBA00009036"/>
    </source>
</evidence>
<comment type="caution">
    <text evidence="5">The sequence shown here is derived from an EMBL/GenBank/DDBJ whole genome shotgun (WGS) entry which is preliminary data.</text>
</comment>
<keyword evidence="2 4" id="KW-0175">Coiled coil</keyword>
<dbReference type="Proteomes" id="UP001458880">
    <property type="component" value="Unassembled WGS sequence"/>
</dbReference>
<dbReference type="PRINTS" id="PR00194">
    <property type="entry name" value="TROPOMYOSIN"/>
</dbReference>
<proteinExistence type="inferred from homology"/>
<comment type="similarity">
    <text evidence="1 3">Belongs to the tropomyosin family.</text>
</comment>
<feature type="coiled-coil region" evidence="4">
    <location>
        <begin position="5"/>
        <end position="102"/>
    </location>
</feature>
<dbReference type="Gene3D" id="1.20.5.170">
    <property type="match status" value="1"/>
</dbReference>
<dbReference type="PANTHER" id="PTHR19269">
    <property type="entry name" value="TROPOMYOSIN"/>
    <property type="match status" value="1"/>
</dbReference>
<evidence type="ECO:0000256" key="3">
    <source>
        <dbReference type="RuleBase" id="RU004515"/>
    </source>
</evidence>
<dbReference type="EMBL" id="JASPKY010000162">
    <property type="protein sequence ID" value="KAK9729267.1"/>
    <property type="molecule type" value="Genomic_DNA"/>
</dbReference>
<dbReference type="SUPFAM" id="SSF57997">
    <property type="entry name" value="Tropomyosin"/>
    <property type="match status" value="1"/>
</dbReference>
<organism evidence="5 6">
    <name type="scientific">Popillia japonica</name>
    <name type="common">Japanese beetle</name>
    <dbReference type="NCBI Taxonomy" id="7064"/>
    <lineage>
        <taxon>Eukaryota</taxon>
        <taxon>Metazoa</taxon>
        <taxon>Ecdysozoa</taxon>
        <taxon>Arthropoda</taxon>
        <taxon>Hexapoda</taxon>
        <taxon>Insecta</taxon>
        <taxon>Pterygota</taxon>
        <taxon>Neoptera</taxon>
        <taxon>Endopterygota</taxon>
        <taxon>Coleoptera</taxon>
        <taxon>Polyphaga</taxon>
        <taxon>Scarabaeiformia</taxon>
        <taxon>Scarabaeidae</taxon>
        <taxon>Rutelinae</taxon>
        <taxon>Popillia</taxon>
    </lineage>
</organism>
<reference evidence="5 6" key="1">
    <citation type="journal article" date="2024" name="BMC Genomics">
        <title>De novo assembly and annotation of Popillia japonica's genome with initial clues to its potential as an invasive pest.</title>
        <authorList>
            <person name="Cucini C."/>
            <person name="Boschi S."/>
            <person name="Funari R."/>
            <person name="Cardaioli E."/>
            <person name="Iannotti N."/>
            <person name="Marturano G."/>
            <person name="Paoli F."/>
            <person name="Bruttini M."/>
            <person name="Carapelli A."/>
            <person name="Frati F."/>
            <person name="Nardi F."/>
        </authorList>
    </citation>
    <scope>NUCLEOTIDE SEQUENCE [LARGE SCALE GENOMIC DNA]</scope>
    <source>
        <strain evidence="5">DMR45628</strain>
    </source>
</reference>
<sequence>MEIDLERAEERAVQSDRKIVELEEELRVVGNNLKSLEVSEEKANQREEEYKNQIKNLTTRLKEAEARAEFAERSVQKLQKEVDRLEDELVAEKERYKEIGDDLDTAFVELIFTSQENIDPRTTFIILFNYYVLVLDLSTPRFQRLNLYHHHDLIQERSKFKAIADEMDQTMADLAGY</sequence>
<dbReference type="PROSITE" id="PS00326">
    <property type="entry name" value="TROPOMYOSIN"/>
    <property type="match status" value="1"/>
</dbReference>
<keyword evidence="6" id="KW-1185">Reference proteome</keyword>